<evidence type="ECO:0000256" key="1">
    <source>
        <dbReference type="ARBA" id="ARBA00023002"/>
    </source>
</evidence>
<dbReference type="CDD" id="cd19081">
    <property type="entry name" value="AKR_AKR9C1"/>
    <property type="match status" value="1"/>
</dbReference>
<gene>
    <name evidence="3" type="ORF">EAO74_19170</name>
</gene>
<reference evidence="3" key="1">
    <citation type="submission" date="2018-10" db="EMBL/GenBank/DDBJ databases">
        <authorList>
            <person name="Hariharan J."/>
            <person name="Choudoir M.J."/>
            <person name="Diebold P."/>
            <person name="Panke-Buisse K."/>
            <person name="Campbell A.N."/>
            <person name="Buckley D.H."/>
        </authorList>
    </citation>
    <scope>NUCLEOTIDE SEQUENCE</scope>
    <source>
        <strain evidence="3">Gb1</strain>
    </source>
</reference>
<keyword evidence="1" id="KW-0560">Oxidoreductase</keyword>
<dbReference type="InterPro" id="IPR023210">
    <property type="entry name" value="NADP_OxRdtase_dom"/>
</dbReference>
<dbReference type="PANTHER" id="PTHR43364:SF4">
    <property type="entry name" value="NAD(P)-LINKED OXIDOREDUCTASE SUPERFAMILY PROTEIN"/>
    <property type="match status" value="1"/>
</dbReference>
<dbReference type="InterPro" id="IPR036812">
    <property type="entry name" value="NAD(P)_OxRdtase_dom_sf"/>
</dbReference>
<dbReference type="FunFam" id="3.20.20.100:FF:000004">
    <property type="entry name" value="Oxidoreductase, aldo/keto reductase"/>
    <property type="match status" value="1"/>
</dbReference>
<dbReference type="AlphaFoldDB" id="A0A652KWB6"/>
<dbReference type="PANTHER" id="PTHR43364">
    <property type="entry name" value="NADH-SPECIFIC METHYLGLYOXAL REDUCTASE-RELATED"/>
    <property type="match status" value="1"/>
</dbReference>
<dbReference type="Pfam" id="PF00248">
    <property type="entry name" value="Aldo_ket_red"/>
    <property type="match status" value="1"/>
</dbReference>
<name>A0A652KWB6_9ACTN</name>
<accession>A0A652KWB6</accession>
<sequence length="338" mass="37704">MKQRFLGRSGLRVSELCLGTMTFGQDTDEAEAHRVLDTFAEAGGTFVDTADVYQRGVSEEIIGRWLKGRRRDGLVIATKVFGTMGEAPNAGGLSRKHIVRAVEDSLRRLGTDHIDLYQTHVWDATTPVEETLATLDTLVKAGKVRYLGASNLSASQLQRSQDLARRNGWEPYVSLQPLYNLLAREVEWELAPVSLAEGVGIIPWSPLQGGWLTGKYRRGMTTVEPGTREARYQQELDREAWRERDDERTWRVVEAVVAVAEEAGRTPAQVALRWLLGRPGVTAPIVGARTAAQLTDSLGAAGWELTPEQTARLDTASERPLPYPYDVLHRFRDREPQD</sequence>
<dbReference type="EMBL" id="RDBM01000035">
    <property type="protein sequence ID" value="TXS28052.1"/>
    <property type="molecule type" value="Genomic_DNA"/>
</dbReference>
<feature type="domain" description="NADP-dependent oxidoreductase" evidence="2">
    <location>
        <begin position="15"/>
        <end position="317"/>
    </location>
</feature>
<proteinExistence type="predicted"/>
<protein>
    <submittedName>
        <fullName evidence="3">Aldo/keto reductase</fullName>
    </submittedName>
</protein>
<comment type="caution">
    <text evidence="3">The sequence shown here is derived from an EMBL/GenBank/DDBJ whole genome shotgun (WGS) entry which is preliminary data.</text>
</comment>
<dbReference type="InterPro" id="IPR050523">
    <property type="entry name" value="AKR_Detox_Biosynth"/>
</dbReference>
<organism evidence="3">
    <name type="scientific">Streptomyces sp. gb1(2016)</name>
    <dbReference type="NCBI Taxonomy" id="1828321"/>
    <lineage>
        <taxon>Bacteria</taxon>
        <taxon>Bacillati</taxon>
        <taxon>Actinomycetota</taxon>
        <taxon>Actinomycetes</taxon>
        <taxon>Kitasatosporales</taxon>
        <taxon>Streptomycetaceae</taxon>
        <taxon>Streptomyces</taxon>
    </lineage>
</organism>
<dbReference type="RefSeq" id="WP_147984184.1">
    <property type="nucleotide sequence ID" value="NZ_RDBM01000035.1"/>
</dbReference>
<evidence type="ECO:0000313" key="3">
    <source>
        <dbReference type="EMBL" id="TXS28052.1"/>
    </source>
</evidence>
<dbReference type="SUPFAM" id="SSF51430">
    <property type="entry name" value="NAD(P)-linked oxidoreductase"/>
    <property type="match status" value="1"/>
</dbReference>
<evidence type="ECO:0000259" key="2">
    <source>
        <dbReference type="Pfam" id="PF00248"/>
    </source>
</evidence>
<dbReference type="Gene3D" id="3.20.20.100">
    <property type="entry name" value="NADP-dependent oxidoreductase domain"/>
    <property type="match status" value="1"/>
</dbReference>
<dbReference type="GO" id="GO:0016491">
    <property type="term" value="F:oxidoreductase activity"/>
    <property type="evidence" value="ECO:0007669"/>
    <property type="project" value="UniProtKB-KW"/>
</dbReference>
<dbReference type="GO" id="GO:0005829">
    <property type="term" value="C:cytosol"/>
    <property type="evidence" value="ECO:0007669"/>
    <property type="project" value="UniProtKB-ARBA"/>
</dbReference>